<dbReference type="EMBL" id="FXAZ01000001">
    <property type="protein sequence ID" value="SMG26545.1"/>
    <property type="molecule type" value="Genomic_DNA"/>
</dbReference>
<protein>
    <recommendedName>
        <fullName evidence="3">DUF2487 family protein</fullName>
    </recommendedName>
</protein>
<dbReference type="RefSeq" id="WP_085493653.1">
    <property type="nucleotide sequence ID" value="NZ_FXAZ01000001.1"/>
</dbReference>
<name>A0A1X7JES1_9BACL</name>
<dbReference type="AlphaFoldDB" id="A0A1X7JES1"/>
<sequence length="147" mass="17045">MKFSEITEQSWQELKPYLDTCVIPVTGMSGNEAPFEAVNKLEQLRDFLDLIEVPFMGRTVTYPAYHYVNESDIRSEWRRLDEVAKQLKQYGFRHVVVMSIWNKLPGESCEAIDLVLAPSGNGSASDERQVRKQVEELWNRSQFSEQL</sequence>
<dbReference type="OrthoDB" id="2678750at2"/>
<organism evidence="1 2">
    <name type="scientific">Paenibacillus aquistagni</name>
    <dbReference type="NCBI Taxonomy" id="1852522"/>
    <lineage>
        <taxon>Bacteria</taxon>
        <taxon>Bacillati</taxon>
        <taxon>Bacillota</taxon>
        <taxon>Bacilli</taxon>
        <taxon>Bacillales</taxon>
        <taxon>Paenibacillaceae</taxon>
        <taxon>Paenibacillus</taxon>
    </lineage>
</organism>
<reference evidence="1 2" key="1">
    <citation type="submission" date="2017-04" db="EMBL/GenBank/DDBJ databases">
        <authorList>
            <person name="Afonso C.L."/>
            <person name="Miller P.J."/>
            <person name="Scott M.A."/>
            <person name="Spackman E."/>
            <person name="Goraichik I."/>
            <person name="Dimitrov K.M."/>
            <person name="Suarez D.L."/>
            <person name="Swayne D.E."/>
        </authorList>
    </citation>
    <scope>NUCLEOTIDE SEQUENCE [LARGE SCALE GENOMIC DNA]</scope>
    <source>
        <strain evidence="1 2">11</strain>
    </source>
</reference>
<keyword evidence="2" id="KW-1185">Reference proteome</keyword>
<accession>A0A1X7JES1</accession>
<evidence type="ECO:0000313" key="1">
    <source>
        <dbReference type="EMBL" id="SMG26545.1"/>
    </source>
</evidence>
<proteinExistence type="predicted"/>
<evidence type="ECO:0000313" key="2">
    <source>
        <dbReference type="Proteomes" id="UP000193834"/>
    </source>
</evidence>
<dbReference type="STRING" id="1852522.SAMN06295960_1518"/>
<evidence type="ECO:0008006" key="3">
    <source>
        <dbReference type="Google" id="ProtNLM"/>
    </source>
</evidence>
<gene>
    <name evidence="1" type="ORF">SAMN06295960_1518</name>
</gene>
<dbReference type="Pfam" id="PF10673">
    <property type="entry name" value="DUF2487"/>
    <property type="match status" value="1"/>
</dbReference>
<dbReference type="Proteomes" id="UP000193834">
    <property type="component" value="Unassembled WGS sequence"/>
</dbReference>
<dbReference type="InterPro" id="IPR019615">
    <property type="entry name" value="DUF2487"/>
</dbReference>